<dbReference type="GO" id="GO:0071555">
    <property type="term" value="P:cell wall organization"/>
    <property type="evidence" value="ECO:0007669"/>
    <property type="project" value="UniProtKB-UniRule"/>
</dbReference>
<sequence>MRRFATAAAKAGETRLRIRRLEFKLITDLLDASRPILRRGPAVAALLAGFWLYPPLGAFAGPAFGDQAEWAQRYDADPRLAITRSNTPVLSPQTLAATEQAIEIYQQIVAKGGWEPVNATRVLKLGVSGPTVIALRKRLAASGDLDVSVGAAPIFDSFVEAGVKHFQARHGLLQTGIVSKETFDALNIPADFRLHQLEINLVRLRSYSGNLGERFVMANIPAMAVETVENGVVATHHAAGVGKIDRQSPVMMTKAIDINFNPYWTVPASIIRKDLIPRMQKNPDYLTEHKIRIFNKDNQEVQPSEIDWNTLDATNYRYRQDPGGDINSLGVVRININNPYGVYMHDTPEKGVFGDDVRFVSSGCIRVQNVRDYVTWLLKDTPGWDREHIDEAIRSGQRIDAKIATPVPVYWVYITAWGTPEGVVQFREDIYQRDGFGPVATNAASAPLPQAIQPDAQRPVSAVSTKTLEPLSDDDQQ</sequence>
<feature type="active site" description="Proton donor/acceptor" evidence="7">
    <location>
        <position position="345"/>
    </location>
</feature>
<dbReference type="InterPro" id="IPR002477">
    <property type="entry name" value="Peptidoglycan-bd-like"/>
</dbReference>
<keyword evidence="3" id="KW-0808">Transferase</keyword>
<dbReference type="Proteomes" id="UP000485880">
    <property type="component" value="Unassembled WGS sequence"/>
</dbReference>
<protein>
    <submittedName>
        <fullName evidence="10">Murein L,D-transpeptidase</fullName>
    </submittedName>
</protein>
<dbReference type="AlphaFoldDB" id="A0A8B6MAH2"/>
<evidence type="ECO:0000256" key="6">
    <source>
        <dbReference type="ARBA" id="ARBA00023316"/>
    </source>
</evidence>
<feature type="region of interest" description="Disordered" evidence="8">
    <location>
        <begin position="445"/>
        <end position="477"/>
    </location>
</feature>
<keyword evidence="5 7" id="KW-0573">Peptidoglycan synthesis</keyword>
<dbReference type="CDD" id="cd16913">
    <property type="entry name" value="YkuD_like"/>
    <property type="match status" value="1"/>
</dbReference>
<dbReference type="GO" id="GO:0016740">
    <property type="term" value="F:transferase activity"/>
    <property type="evidence" value="ECO:0007669"/>
    <property type="project" value="UniProtKB-KW"/>
</dbReference>
<comment type="caution">
    <text evidence="10">The sequence shown here is derived from an EMBL/GenBank/DDBJ whole genome shotgun (WGS) entry which is preliminary data.</text>
</comment>
<name>A0A8B6MAH2_METTU</name>
<dbReference type="PANTHER" id="PTHR41533:SF1">
    <property type="entry name" value="L,D-TRANSPEPTIDASE YCBB-RELATED"/>
    <property type="match status" value="1"/>
</dbReference>
<dbReference type="InterPro" id="IPR038063">
    <property type="entry name" value="Transpep_catalytic_dom"/>
</dbReference>
<evidence type="ECO:0000256" key="4">
    <source>
        <dbReference type="ARBA" id="ARBA00022960"/>
    </source>
</evidence>
<evidence type="ECO:0000313" key="10">
    <source>
        <dbReference type="EMBL" id="VTZ51741.1"/>
    </source>
</evidence>
<dbReference type="UniPathway" id="UPA00219"/>
<evidence type="ECO:0000313" key="11">
    <source>
        <dbReference type="Proteomes" id="UP000485880"/>
    </source>
</evidence>
<dbReference type="Pfam" id="PF01471">
    <property type="entry name" value="PG_binding_1"/>
    <property type="match status" value="1"/>
</dbReference>
<dbReference type="GO" id="GO:0004180">
    <property type="term" value="F:carboxypeptidase activity"/>
    <property type="evidence" value="ECO:0007669"/>
    <property type="project" value="UniProtKB-ARBA"/>
</dbReference>
<accession>A0A8B6MAH2</accession>
<reference evidence="10 11" key="1">
    <citation type="submission" date="2019-05" db="EMBL/GenBank/DDBJ databases">
        <authorList>
            <person name="Farhan Ul Haque M."/>
        </authorList>
    </citation>
    <scope>NUCLEOTIDE SEQUENCE [LARGE SCALE GENOMIC DNA]</scope>
    <source>
        <strain evidence="10">2</strain>
    </source>
</reference>
<evidence type="ECO:0000256" key="8">
    <source>
        <dbReference type="SAM" id="MobiDB-lite"/>
    </source>
</evidence>
<dbReference type="PANTHER" id="PTHR41533">
    <property type="entry name" value="L,D-TRANSPEPTIDASE HI_1667-RELATED"/>
    <property type="match status" value="1"/>
</dbReference>
<evidence type="ECO:0000256" key="7">
    <source>
        <dbReference type="PROSITE-ProRule" id="PRU01373"/>
    </source>
</evidence>
<evidence type="ECO:0000256" key="2">
    <source>
        <dbReference type="ARBA" id="ARBA00005992"/>
    </source>
</evidence>
<dbReference type="Gene3D" id="2.40.440.10">
    <property type="entry name" value="L,D-transpeptidase catalytic domain-like"/>
    <property type="match status" value="1"/>
</dbReference>
<keyword evidence="11" id="KW-1185">Reference proteome</keyword>
<dbReference type="SUPFAM" id="SSF47090">
    <property type="entry name" value="PGBD-like"/>
    <property type="match status" value="1"/>
</dbReference>
<keyword evidence="4 7" id="KW-0133">Cell shape</keyword>
<feature type="active site" description="Nucleophile" evidence="7">
    <location>
        <position position="364"/>
    </location>
</feature>
<organism evidence="10 11">
    <name type="scientific">Methylocella tundrae</name>
    <dbReference type="NCBI Taxonomy" id="227605"/>
    <lineage>
        <taxon>Bacteria</taxon>
        <taxon>Pseudomonadati</taxon>
        <taxon>Pseudomonadota</taxon>
        <taxon>Alphaproteobacteria</taxon>
        <taxon>Hyphomicrobiales</taxon>
        <taxon>Beijerinckiaceae</taxon>
        <taxon>Methylocella</taxon>
    </lineage>
</organism>
<dbReference type="Gene3D" id="1.10.101.10">
    <property type="entry name" value="PGBD-like superfamily/PGBD"/>
    <property type="match status" value="1"/>
</dbReference>
<proteinExistence type="inferred from homology"/>
<evidence type="ECO:0000256" key="5">
    <source>
        <dbReference type="ARBA" id="ARBA00022984"/>
    </source>
</evidence>
<dbReference type="InterPro" id="IPR036365">
    <property type="entry name" value="PGBD-like_sf"/>
</dbReference>
<dbReference type="EMBL" id="CABFMQ020000109">
    <property type="protein sequence ID" value="VTZ51741.1"/>
    <property type="molecule type" value="Genomic_DNA"/>
</dbReference>
<dbReference type="SUPFAM" id="SSF141523">
    <property type="entry name" value="L,D-transpeptidase catalytic domain-like"/>
    <property type="match status" value="1"/>
</dbReference>
<keyword evidence="6 7" id="KW-0961">Cell wall biogenesis/degradation</keyword>
<dbReference type="Pfam" id="PF03734">
    <property type="entry name" value="YkuD"/>
    <property type="match status" value="1"/>
</dbReference>
<dbReference type="PROSITE" id="PS52029">
    <property type="entry name" value="LD_TPASE"/>
    <property type="match status" value="1"/>
</dbReference>
<dbReference type="GO" id="GO:0008360">
    <property type="term" value="P:regulation of cell shape"/>
    <property type="evidence" value="ECO:0007669"/>
    <property type="project" value="UniProtKB-UniRule"/>
</dbReference>
<feature type="domain" description="L,D-TPase catalytic" evidence="9">
    <location>
        <begin position="214"/>
        <end position="410"/>
    </location>
</feature>
<dbReference type="GO" id="GO:0009252">
    <property type="term" value="P:peptidoglycan biosynthetic process"/>
    <property type="evidence" value="ECO:0007669"/>
    <property type="project" value="UniProtKB-UniPathway"/>
</dbReference>
<dbReference type="InterPro" id="IPR052905">
    <property type="entry name" value="LD-transpeptidase_YkuD-like"/>
</dbReference>
<gene>
    <name evidence="10" type="ORF">MPC4_50049</name>
</gene>
<evidence type="ECO:0000259" key="9">
    <source>
        <dbReference type="PROSITE" id="PS52029"/>
    </source>
</evidence>
<evidence type="ECO:0000256" key="3">
    <source>
        <dbReference type="ARBA" id="ARBA00022679"/>
    </source>
</evidence>
<comment type="pathway">
    <text evidence="1 7">Cell wall biogenesis; peptidoglycan biosynthesis.</text>
</comment>
<dbReference type="InterPro" id="IPR036366">
    <property type="entry name" value="PGBDSf"/>
</dbReference>
<dbReference type="InterPro" id="IPR005490">
    <property type="entry name" value="LD_TPept_cat_dom"/>
</dbReference>
<evidence type="ECO:0000256" key="1">
    <source>
        <dbReference type="ARBA" id="ARBA00004752"/>
    </source>
</evidence>
<comment type="similarity">
    <text evidence="2">Belongs to the YkuD family.</text>
</comment>